<feature type="domain" description="Aminoglycoside phosphotransferase" evidence="1">
    <location>
        <begin position="57"/>
        <end position="297"/>
    </location>
</feature>
<organism evidence="2 3">
    <name type="scientific">Penicillium capsulatum</name>
    <dbReference type="NCBI Taxonomy" id="69766"/>
    <lineage>
        <taxon>Eukaryota</taxon>
        <taxon>Fungi</taxon>
        <taxon>Dikarya</taxon>
        <taxon>Ascomycota</taxon>
        <taxon>Pezizomycotina</taxon>
        <taxon>Eurotiomycetes</taxon>
        <taxon>Eurotiomycetidae</taxon>
        <taxon>Eurotiales</taxon>
        <taxon>Aspergillaceae</taxon>
        <taxon>Penicillium</taxon>
    </lineage>
</organism>
<dbReference type="Gene3D" id="3.90.1200.10">
    <property type="match status" value="1"/>
</dbReference>
<dbReference type="InterPro" id="IPR002575">
    <property type="entry name" value="Aminoglycoside_PTrfase"/>
</dbReference>
<keyword evidence="3" id="KW-1185">Reference proteome</keyword>
<proteinExistence type="predicted"/>
<gene>
    <name evidence="2" type="ORF">N7492_004184</name>
</gene>
<dbReference type="OrthoDB" id="428260at2759"/>
<sequence length="392" mass="43360">MSKPVLPTLAPSQIQALCRSLSLPAPAQVEAPSTTGVYHAIYILTYPPTADVSVPVHDSVKRLILRVAAPSLHRLKTLNEVAVLTWVHEHTSVPAPRVLAWDETTDNPLQHEYILGEWLPGRLLLDLWHELPASQWRPIIAQLVDLVRDMQSHAFNHVGGLTIDRSGGDDIAASTVPPVVIPGQIHEFHFFTVNDMNLLPDPVAANIQGPWPNHAAYCLAQLRSSHAIISTHDSCIPLRSLPIATLICALETHPPPPPSRNVLAHRDLHLGNILYDPSIGRITGVLDWELAACVPAHLWDPGNLLHPLVASKRAKQARQEWLAIFAEMATERGGIGQREQDVGEQVKRLDEATRLVRYLVDAYVRGWQREQVKVMRTELVGLMGEVGIHATD</sequence>
<evidence type="ECO:0000313" key="3">
    <source>
        <dbReference type="Proteomes" id="UP001146351"/>
    </source>
</evidence>
<dbReference type="AlphaFoldDB" id="A0A9W9IL04"/>
<protein>
    <recommendedName>
        <fullName evidence="1">Aminoglycoside phosphotransferase domain-containing protein</fullName>
    </recommendedName>
</protein>
<dbReference type="Proteomes" id="UP001146351">
    <property type="component" value="Unassembled WGS sequence"/>
</dbReference>
<evidence type="ECO:0000259" key="1">
    <source>
        <dbReference type="Pfam" id="PF01636"/>
    </source>
</evidence>
<reference evidence="2" key="2">
    <citation type="journal article" date="2023" name="IMA Fungus">
        <title>Comparative genomic study of the Penicillium genus elucidates a diverse pangenome and 15 lateral gene transfer events.</title>
        <authorList>
            <person name="Petersen C."/>
            <person name="Sorensen T."/>
            <person name="Nielsen M.R."/>
            <person name="Sondergaard T.E."/>
            <person name="Sorensen J.L."/>
            <person name="Fitzpatrick D.A."/>
            <person name="Frisvad J.C."/>
            <person name="Nielsen K.L."/>
        </authorList>
    </citation>
    <scope>NUCLEOTIDE SEQUENCE</scope>
    <source>
        <strain evidence="2">IBT 21917</strain>
    </source>
</reference>
<accession>A0A9W9IL04</accession>
<reference evidence="2" key="1">
    <citation type="submission" date="2022-11" db="EMBL/GenBank/DDBJ databases">
        <authorList>
            <person name="Petersen C."/>
        </authorList>
    </citation>
    <scope>NUCLEOTIDE SEQUENCE</scope>
    <source>
        <strain evidence="2">IBT 21917</strain>
    </source>
</reference>
<name>A0A9W9IL04_9EURO</name>
<dbReference type="PANTHER" id="PTHR21310:SF51">
    <property type="entry name" value="AMINOGLYCOSIDE PHOSPHOTRANSFERASE DOMAIN-CONTAINING PROTEIN"/>
    <property type="match status" value="1"/>
</dbReference>
<dbReference type="InterPro" id="IPR011009">
    <property type="entry name" value="Kinase-like_dom_sf"/>
</dbReference>
<evidence type="ECO:0000313" key="2">
    <source>
        <dbReference type="EMBL" id="KAJ5180974.1"/>
    </source>
</evidence>
<dbReference type="Pfam" id="PF01636">
    <property type="entry name" value="APH"/>
    <property type="match status" value="1"/>
</dbReference>
<dbReference type="PANTHER" id="PTHR21310">
    <property type="entry name" value="AMINOGLYCOSIDE PHOSPHOTRANSFERASE-RELATED-RELATED"/>
    <property type="match status" value="1"/>
</dbReference>
<comment type="caution">
    <text evidence="2">The sequence shown here is derived from an EMBL/GenBank/DDBJ whole genome shotgun (WGS) entry which is preliminary data.</text>
</comment>
<dbReference type="EMBL" id="JAPQKO010000002">
    <property type="protein sequence ID" value="KAJ5180974.1"/>
    <property type="molecule type" value="Genomic_DNA"/>
</dbReference>
<dbReference type="SUPFAM" id="SSF56112">
    <property type="entry name" value="Protein kinase-like (PK-like)"/>
    <property type="match status" value="1"/>
</dbReference>
<dbReference type="InterPro" id="IPR051678">
    <property type="entry name" value="AGP_Transferase"/>
</dbReference>